<gene>
    <name evidence="2" type="ORF">CYY_008976</name>
</gene>
<organism evidence="2 3">
    <name type="scientific">Polysphondylium violaceum</name>
    <dbReference type="NCBI Taxonomy" id="133409"/>
    <lineage>
        <taxon>Eukaryota</taxon>
        <taxon>Amoebozoa</taxon>
        <taxon>Evosea</taxon>
        <taxon>Eumycetozoa</taxon>
        <taxon>Dictyostelia</taxon>
        <taxon>Dictyosteliales</taxon>
        <taxon>Dictyosteliaceae</taxon>
        <taxon>Polysphondylium</taxon>
    </lineage>
</organism>
<sequence length="258" mass="30353">MEKGIKRQLTILQQLNYDSLLYIFSFLTPKELCQLCLVSKDFKVLVEDEWLWKLSFKNIDYLFELYFGIKYPGVVQNDHFQQQCITTSKKLYTYEYCKIEKAKKFVGLWSEKWCDVDVPCGTKIIYDGHTFSIQYTKNKFSSQFFKYDDATDTLEFFLTGGDSGWSFLYSLKPIQDHLGVLHLTVQRIHDNTIFQGIFVQGPPDSRFVNNNSNNISSVGQENLTFDTNLDTNLLQYYQNHIHTSRRNKLTRYVPPLQN</sequence>
<dbReference type="SUPFAM" id="SSF81383">
    <property type="entry name" value="F-box domain"/>
    <property type="match status" value="1"/>
</dbReference>
<feature type="domain" description="F-box" evidence="1">
    <location>
        <begin position="9"/>
        <end position="55"/>
    </location>
</feature>
<dbReference type="InterPro" id="IPR036047">
    <property type="entry name" value="F-box-like_dom_sf"/>
</dbReference>
<dbReference type="Gene3D" id="1.20.1280.50">
    <property type="match status" value="1"/>
</dbReference>
<dbReference type="PROSITE" id="PS50181">
    <property type="entry name" value="FBOX"/>
    <property type="match status" value="1"/>
</dbReference>
<evidence type="ECO:0000313" key="3">
    <source>
        <dbReference type="Proteomes" id="UP000695562"/>
    </source>
</evidence>
<evidence type="ECO:0000259" key="1">
    <source>
        <dbReference type="PROSITE" id="PS50181"/>
    </source>
</evidence>
<comment type="caution">
    <text evidence="2">The sequence shown here is derived from an EMBL/GenBank/DDBJ whole genome shotgun (WGS) entry which is preliminary data.</text>
</comment>
<dbReference type="InterPro" id="IPR001810">
    <property type="entry name" value="F-box_dom"/>
</dbReference>
<dbReference type="EMBL" id="AJWJ01000610">
    <property type="protein sequence ID" value="KAF2069709.1"/>
    <property type="molecule type" value="Genomic_DNA"/>
</dbReference>
<evidence type="ECO:0000313" key="2">
    <source>
        <dbReference type="EMBL" id="KAF2069709.1"/>
    </source>
</evidence>
<dbReference type="OrthoDB" id="3219396at2759"/>
<keyword evidence="3" id="KW-1185">Reference proteome</keyword>
<dbReference type="AlphaFoldDB" id="A0A8J4PPM8"/>
<accession>A0A8J4PPM8</accession>
<dbReference type="Proteomes" id="UP000695562">
    <property type="component" value="Unassembled WGS sequence"/>
</dbReference>
<dbReference type="Pfam" id="PF12937">
    <property type="entry name" value="F-box-like"/>
    <property type="match status" value="1"/>
</dbReference>
<protein>
    <recommendedName>
        <fullName evidence="1">F-box domain-containing protein</fullName>
    </recommendedName>
</protein>
<proteinExistence type="predicted"/>
<reference evidence="2" key="1">
    <citation type="submission" date="2020-01" db="EMBL/GenBank/DDBJ databases">
        <title>Development of genomics and gene disruption for Polysphondylium violaceum indicates a role for the polyketide synthase stlB in stalk morphogenesis.</title>
        <authorList>
            <person name="Narita B."/>
            <person name="Kawabe Y."/>
            <person name="Kin K."/>
            <person name="Saito T."/>
            <person name="Gibbs R."/>
            <person name="Kuspa A."/>
            <person name="Muzny D."/>
            <person name="Queller D."/>
            <person name="Richards S."/>
            <person name="Strassman J."/>
            <person name="Sucgang R."/>
            <person name="Worley K."/>
            <person name="Schaap P."/>
        </authorList>
    </citation>
    <scope>NUCLEOTIDE SEQUENCE</scope>
    <source>
        <strain evidence="2">QSvi11</strain>
    </source>
</reference>
<name>A0A8J4PPM8_9MYCE</name>